<dbReference type="RefSeq" id="WP_121457774.1">
    <property type="nucleotide sequence ID" value="NZ_RBXP01000013.1"/>
</dbReference>
<dbReference type="EMBL" id="RBXP01000013">
    <property type="protein sequence ID" value="RKT59540.1"/>
    <property type="molecule type" value="Genomic_DNA"/>
</dbReference>
<protein>
    <submittedName>
        <fullName evidence="2">Uncharacterized protein DUF2796</fullName>
    </submittedName>
</protein>
<dbReference type="Proteomes" id="UP000270626">
    <property type="component" value="Unassembled WGS sequence"/>
</dbReference>
<comment type="caution">
    <text evidence="2">The sequence shown here is derived from an EMBL/GenBank/DDBJ whole genome shotgun (WGS) entry which is preliminary data.</text>
</comment>
<evidence type="ECO:0000313" key="2">
    <source>
        <dbReference type="EMBL" id="RKT59540.1"/>
    </source>
</evidence>
<dbReference type="OrthoDB" id="7346546at2"/>
<keyword evidence="3" id="KW-1185">Reference proteome</keyword>
<sequence>MKKLPVLLLTVMPLLAAAHADHAHQHGAGQLGIVVEGGQLTLLLEVPQHDLVGFERAAKSPREQLAVQAALDKLKNPARLFAPSAAAACEISAQQIDAPLLEGGKGHDGHGDVEARYVYRCARPEALVDLRSMVAAEFPRLRSLAVSFAGPKGQKAGKLDAKNPRFAW</sequence>
<feature type="signal peptide" evidence="1">
    <location>
        <begin position="1"/>
        <end position="20"/>
    </location>
</feature>
<name>A0A495WE76_9RHOO</name>
<dbReference type="InterPro" id="IPR021253">
    <property type="entry name" value="ZrgA-like"/>
</dbReference>
<feature type="chain" id="PRO_5019712953" evidence="1">
    <location>
        <begin position="21"/>
        <end position="168"/>
    </location>
</feature>
<keyword evidence="1" id="KW-0732">Signal</keyword>
<accession>A0A495WE76</accession>
<reference evidence="2 3" key="1">
    <citation type="submission" date="2018-10" db="EMBL/GenBank/DDBJ databases">
        <title>Genomic Encyclopedia of Type Strains, Phase IV (KMG-IV): sequencing the most valuable type-strain genomes for metagenomic binning, comparative biology and taxonomic classification.</title>
        <authorList>
            <person name="Goeker M."/>
        </authorList>
    </citation>
    <scope>NUCLEOTIDE SEQUENCE [LARGE SCALE GENOMIC DNA]</scope>
    <source>
        <strain evidence="2 3">DSM 23841</strain>
    </source>
</reference>
<proteinExistence type="predicted"/>
<dbReference type="Pfam" id="PF10986">
    <property type="entry name" value="ZrgA"/>
    <property type="match status" value="1"/>
</dbReference>
<evidence type="ECO:0000313" key="3">
    <source>
        <dbReference type="Proteomes" id="UP000270626"/>
    </source>
</evidence>
<evidence type="ECO:0000256" key="1">
    <source>
        <dbReference type="SAM" id="SignalP"/>
    </source>
</evidence>
<organism evidence="2 3">
    <name type="scientific">Azonexus fungiphilus</name>
    <dbReference type="NCBI Taxonomy" id="146940"/>
    <lineage>
        <taxon>Bacteria</taxon>
        <taxon>Pseudomonadati</taxon>
        <taxon>Pseudomonadota</taxon>
        <taxon>Betaproteobacteria</taxon>
        <taxon>Rhodocyclales</taxon>
        <taxon>Azonexaceae</taxon>
        <taxon>Azonexus</taxon>
    </lineage>
</organism>
<dbReference type="AlphaFoldDB" id="A0A495WE76"/>
<gene>
    <name evidence="2" type="ORF">DFR40_1428</name>
</gene>